<protein>
    <submittedName>
        <fullName evidence="2">DUF2779 domain-containing protein</fullName>
    </submittedName>
</protein>
<reference evidence="3" key="1">
    <citation type="journal article" date="2019" name="Int. J. Syst. Evol. Microbiol.">
        <title>The Global Catalogue of Microorganisms (GCM) 10K type strain sequencing project: providing services to taxonomists for standard genome sequencing and annotation.</title>
        <authorList>
            <consortium name="The Broad Institute Genomics Platform"/>
            <consortium name="The Broad Institute Genome Sequencing Center for Infectious Disease"/>
            <person name="Wu L."/>
            <person name="Ma J."/>
        </authorList>
    </citation>
    <scope>NUCLEOTIDE SEQUENCE [LARGE SCALE GENOMIC DNA]</scope>
    <source>
        <strain evidence="3">CCUG 63418</strain>
    </source>
</reference>
<evidence type="ECO:0000259" key="1">
    <source>
        <dbReference type="Pfam" id="PF11074"/>
    </source>
</evidence>
<gene>
    <name evidence="2" type="ORF">ACFQZS_03420</name>
</gene>
<name>A0ABW2YXI6_9SPHI</name>
<dbReference type="EMBL" id="JBHTHU010000001">
    <property type="protein sequence ID" value="MFD0749176.1"/>
    <property type="molecule type" value="Genomic_DNA"/>
</dbReference>
<evidence type="ECO:0000313" key="3">
    <source>
        <dbReference type="Proteomes" id="UP001596958"/>
    </source>
</evidence>
<comment type="caution">
    <text evidence="2">The sequence shown here is derived from an EMBL/GenBank/DDBJ whole genome shotgun (WGS) entry which is preliminary data.</text>
</comment>
<proteinExistence type="predicted"/>
<dbReference type="RefSeq" id="WP_377097550.1">
    <property type="nucleotide sequence ID" value="NZ_JBHTHU010000001.1"/>
</dbReference>
<keyword evidence="3" id="KW-1185">Reference proteome</keyword>
<feature type="domain" description="DUF2779" evidence="1">
    <location>
        <begin position="1"/>
        <end position="142"/>
    </location>
</feature>
<dbReference type="Proteomes" id="UP001596958">
    <property type="component" value="Unassembled WGS sequence"/>
</dbReference>
<sequence>MDFETTALAIPMFAGRRPYEQVAFQFSHHQVEANGSISHQDQWLNTSVGAFPNFDFVRALKAALEKDEGTIFRYHNHENNVLNDTYAQLLESNEPDKNELCEFIRSITHSSSDGHVGVRDMVDLYQLVLGGFYHPLMKGSNSIKSVLPAIIACSDFLQAKYVDVCYGTELMPSLNFAAHAWLLKDKSGNWISPYKRLPPVFGELSPEQLDALCVENGEELKDGGAAMMAYAKMQFVDMGDEERAFYYNALLKYCELDTLAMVMIYEGWKDHLFD</sequence>
<evidence type="ECO:0000313" key="2">
    <source>
        <dbReference type="EMBL" id="MFD0749176.1"/>
    </source>
</evidence>
<dbReference type="InterPro" id="IPR021301">
    <property type="entry name" value="DUF2779"/>
</dbReference>
<organism evidence="2 3">
    <name type="scientific">Mucilaginibacter calamicampi</name>
    <dbReference type="NCBI Taxonomy" id="1302352"/>
    <lineage>
        <taxon>Bacteria</taxon>
        <taxon>Pseudomonadati</taxon>
        <taxon>Bacteroidota</taxon>
        <taxon>Sphingobacteriia</taxon>
        <taxon>Sphingobacteriales</taxon>
        <taxon>Sphingobacteriaceae</taxon>
        <taxon>Mucilaginibacter</taxon>
    </lineage>
</organism>
<accession>A0ABW2YXI6</accession>
<dbReference type="Pfam" id="PF11074">
    <property type="entry name" value="DUF2779"/>
    <property type="match status" value="1"/>
</dbReference>